<organism evidence="2 3">
    <name type="scientific">Klebsormidium nitens</name>
    <name type="common">Green alga</name>
    <name type="synonym">Ulothrix nitens</name>
    <dbReference type="NCBI Taxonomy" id="105231"/>
    <lineage>
        <taxon>Eukaryota</taxon>
        <taxon>Viridiplantae</taxon>
        <taxon>Streptophyta</taxon>
        <taxon>Klebsormidiophyceae</taxon>
        <taxon>Klebsormidiales</taxon>
        <taxon>Klebsormidiaceae</taxon>
        <taxon>Klebsormidium</taxon>
    </lineage>
</organism>
<reference evidence="2 3" key="1">
    <citation type="journal article" date="2014" name="Nat. Commun.">
        <title>Klebsormidium flaccidum genome reveals primary factors for plant terrestrial adaptation.</title>
        <authorList>
            <person name="Hori K."/>
            <person name="Maruyama F."/>
            <person name="Fujisawa T."/>
            <person name="Togashi T."/>
            <person name="Yamamoto N."/>
            <person name="Seo M."/>
            <person name="Sato S."/>
            <person name="Yamada T."/>
            <person name="Mori H."/>
            <person name="Tajima N."/>
            <person name="Moriyama T."/>
            <person name="Ikeuchi M."/>
            <person name="Watanabe M."/>
            <person name="Wada H."/>
            <person name="Kobayashi K."/>
            <person name="Saito M."/>
            <person name="Masuda T."/>
            <person name="Sasaki-Sekimoto Y."/>
            <person name="Mashiguchi K."/>
            <person name="Awai K."/>
            <person name="Shimojima M."/>
            <person name="Masuda S."/>
            <person name="Iwai M."/>
            <person name="Nobusawa T."/>
            <person name="Narise T."/>
            <person name="Kondo S."/>
            <person name="Saito H."/>
            <person name="Sato R."/>
            <person name="Murakawa M."/>
            <person name="Ihara Y."/>
            <person name="Oshima-Yamada Y."/>
            <person name="Ohtaka K."/>
            <person name="Satoh M."/>
            <person name="Sonobe K."/>
            <person name="Ishii M."/>
            <person name="Ohtani R."/>
            <person name="Kanamori-Sato M."/>
            <person name="Honoki R."/>
            <person name="Miyazaki D."/>
            <person name="Mochizuki H."/>
            <person name="Umetsu J."/>
            <person name="Higashi K."/>
            <person name="Shibata D."/>
            <person name="Kamiya Y."/>
            <person name="Sato N."/>
            <person name="Nakamura Y."/>
            <person name="Tabata S."/>
            <person name="Ida S."/>
            <person name="Kurokawa K."/>
            <person name="Ohta H."/>
        </authorList>
    </citation>
    <scope>NUCLEOTIDE SEQUENCE [LARGE SCALE GENOMIC DNA]</scope>
    <source>
        <strain evidence="2 3">NIES-2285</strain>
    </source>
</reference>
<dbReference type="Proteomes" id="UP000054558">
    <property type="component" value="Unassembled WGS sequence"/>
</dbReference>
<dbReference type="Pfam" id="PF07466">
    <property type="entry name" value="DUF1517"/>
    <property type="match status" value="1"/>
</dbReference>
<protein>
    <submittedName>
        <fullName evidence="2">Uncharacterized protein</fullName>
    </submittedName>
</protein>
<dbReference type="AlphaFoldDB" id="A0A0U9HM49"/>
<accession>A0A0U9HM49</accession>
<evidence type="ECO:0000313" key="2">
    <source>
        <dbReference type="EMBL" id="GAQ78024.1"/>
    </source>
</evidence>
<feature type="compositionally biased region" description="Basic and acidic residues" evidence="1">
    <location>
        <begin position="101"/>
        <end position="111"/>
    </location>
</feature>
<dbReference type="InterPro" id="IPR010903">
    <property type="entry name" value="DUF1517"/>
</dbReference>
<name>A0A0U9HM49_KLENI</name>
<feature type="region of interest" description="Disordered" evidence="1">
    <location>
        <begin position="74"/>
        <end position="122"/>
    </location>
</feature>
<sequence>MGRAGGGGFSSSRSSRGSSRSIAAVLLLAYIAPEVLGALLEADRARADYKYLYEYSFSPSTRSAVCAQVQLKSPLKSPSPSHYDLQARQKSTDGSGSPESEEPHLNSHSRGDTAASTLVHSGGPTVTWPSSGAVFQYSDTNDLLLGAYFRSLSGDTWQQQEAGIESPGLKEAAADAESRNANLPGEGSIALGSLVWAEKVDRIEEFSVGEKDGYVGADASRALERTRADVGKSGALEGTRLYAFDADAKKVITVVQIQVALLGQATSVQLQMDKLCEEAKTGSKEGLHNLLTGVSPKESVGTLRIVSS</sequence>
<gene>
    <name evidence="2" type="ORF">KFL_000060910</name>
</gene>
<keyword evidence="3" id="KW-1185">Reference proteome</keyword>
<proteinExistence type="predicted"/>
<evidence type="ECO:0000313" key="3">
    <source>
        <dbReference type="Proteomes" id="UP000054558"/>
    </source>
</evidence>
<evidence type="ECO:0000256" key="1">
    <source>
        <dbReference type="SAM" id="MobiDB-lite"/>
    </source>
</evidence>
<dbReference type="EMBL" id="DF236955">
    <property type="protein sequence ID" value="GAQ78024.1"/>
    <property type="molecule type" value="Genomic_DNA"/>
</dbReference>